<reference evidence="1 2" key="1">
    <citation type="submission" date="2018-11" db="EMBL/GenBank/DDBJ databases">
        <title>Genomic Encyclopedia of Type Strains, Phase IV (KMG-IV): sequencing the most valuable type-strain genomes for metagenomic binning, comparative biology and taxonomic classification.</title>
        <authorList>
            <person name="Goeker M."/>
        </authorList>
    </citation>
    <scope>NUCLEOTIDE SEQUENCE [LARGE SCALE GENOMIC DNA]</scope>
    <source>
        <strain evidence="1 2">DSM 18090</strain>
    </source>
</reference>
<dbReference type="Pfam" id="PF26326">
    <property type="entry name" value="YtzJ"/>
    <property type="match status" value="1"/>
</dbReference>
<evidence type="ECO:0000313" key="2">
    <source>
        <dbReference type="Proteomes" id="UP000276443"/>
    </source>
</evidence>
<organism evidence="1 2">
    <name type="scientific">Aquisalibacillus elongatus</name>
    <dbReference type="NCBI Taxonomy" id="485577"/>
    <lineage>
        <taxon>Bacteria</taxon>
        <taxon>Bacillati</taxon>
        <taxon>Bacillota</taxon>
        <taxon>Bacilli</taxon>
        <taxon>Bacillales</taxon>
        <taxon>Bacillaceae</taxon>
        <taxon>Aquisalibacillus</taxon>
    </lineage>
</organism>
<dbReference type="AlphaFoldDB" id="A0A3N5C7C5"/>
<dbReference type="OrthoDB" id="2679903at2"/>
<accession>A0A3N5C7C5</accession>
<comment type="caution">
    <text evidence="1">The sequence shown here is derived from an EMBL/GenBank/DDBJ whole genome shotgun (WGS) entry which is preliminary data.</text>
</comment>
<dbReference type="Proteomes" id="UP000276443">
    <property type="component" value="Unassembled WGS sequence"/>
</dbReference>
<sequence>MFVFDKRQMADDKLNELLSGNTVYAETEELIRLMNRRIESHDLDITVDSTDLGCWFIPNN</sequence>
<proteinExistence type="predicted"/>
<dbReference type="EMBL" id="RKRF01000007">
    <property type="protein sequence ID" value="RPF55362.1"/>
    <property type="molecule type" value="Genomic_DNA"/>
</dbReference>
<name>A0A3N5C7C5_9BACI</name>
<keyword evidence="2" id="KW-1185">Reference proteome</keyword>
<evidence type="ECO:0000313" key="1">
    <source>
        <dbReference type="EMBL" id="RPF55362.1"/>
    </source>
</evidence>
<gene>
    <name evidence="1" type="ORF">EDC24_0233</name>
</gene>
<dbReference type="InterPro" id="IPR058867">
    <property type="entry name" value="YtzJ"/>
</dbReference>
<protein>
    <submittedName>
        <fullName evidence="1">Uncharacterized protein</fullName>
    </submittedName>
</protein>
<dbReference type="RefSeq" id="WP_124219030.1">
    <property type="nucleotide sequence ID" value="NZ_RKRF01000007.1"/>
</dbReference>